<protein>
    <submittedName>
        <fullName evidence="1">Uncharacterized protein</fullName>
    </submittedName>
</protein>
<comment type="caution">
    <text evidence="1">The sequence shown here is derived from an EMBL/GenBank/DDBJ whole genome shotgun (WGS) entry which is preliminary data.</text>
</comment>
<evidence type="ECO:0000313" key="1">
    <source>
        <dbReference type="EMBL" id="MBO1326036.1"/>
    </source>
</evidence>
<evidence type="ECO:0000313" key="2">
    <source>
        <dbReference type="Proteomes" id="UP000664073"/>
    </source>
</evidence>
<reference evidence="1" key="1">
    <citation type="submission" date="2021-03" db="EMBL/GenBank/DDBJ databases">
        <title>The complete genome sequence of Acetobacter sp. TBRC 12339.</title>
        <authorList>
            <person name="Charoenyingcharoen P."/>
            <person name="Yukphan P."/>
        </authorList>
    </citation>
    <scope>NUCLEOTIDE SEQUENCE</scope>
    <source>
        <strain evidence="1">TBRC 12339</strain>
    </source>
</reference>
<sequence length="156" mass="16364">MSGLDLGQFKALIVRPTLGVLGLDGPAAINLLAGTALAESGLTFLSQIDGPALGVFQMEPATHDDCWARFLPARPALAASVRAIAGTATPRAGLMVSSLAYACAMARITYYRAPGRLPQAHDAAGLSAYHKQYYNTALGAANARRNTQFFQKAIDA</sequence>
<proteinExistence type="predicted"/>
<accession>A0A939KRS3</accession>
<organism evidence="1 2">
    <name type="scientific">Acetobacter garciniae</name>
    <dbReference type="NCBI Taxonomy" id="2817435"/>
    <lineage>
        <taxon>Bacteria</taxon>
        <taxon>Pseudomonadati</taxon>
        <taxon>Pseudomonadota</taxon>
        <taxon>Alphaproteobacteria</taxon>
        <taxon>Acetobacterales</taxon>
        <taxon>Acetobacteraceae</taxon>
        <taxon>Acetobacter</taxon>
    </lineage>
</organism>
<gene>
    <name evidence="1" type="ORF">J2D77_12830</name>
</gene>
<name>A0A939KRS3_9PROT</name>
<dbReference type="RefSeq" id="WP_207846727.1">
    <property type="nucleotide sequence ID" value="NZ_JAFVMH010000007.1"/>
</dbReference>
<keyword evidence="2" id="KW-1185">Reference proteome</keyword>
<dbReference type="AlphaFoldDB" id="A0A939KRS3"/>
<dbReference type="Proteomes" id="UP000664073">
    <property type="component" value="Unassembled WGS sequence"/>
</dbReference>
<dbReference type="EMBL" id="JAFVMH010000007">
    <property type="protein sequence ID" value="MBO1326036.1"/>
    <property type="molecule type" value="Genomic_DNA"/>
</dbReference>